<dbReference type="RefSeq" id="WP_377717785.1">
    <property type="nucleotide sequence ID" value="NZ_JBHSAM010000014.1"/>
</dbReference>
<gene>
    <name evidence="3" type="ORF">ACFOZ8_05415</name>
</gene>
<reference evidence="4" key="1">
    <citation type="journal article" date="2019" name="Int. J. Syst. Evol. Microbiol.">
        <title>The Global Catalogue of Microorganisms (GCM) 10K type strain sequencing project: providing services to taxonomists for standard genome sequencing and annotation.</title>
        <authorList>
            <consortium name="The Broad Institute Genomics Platform"/>
            <consortium name="The Broad Institute Genome Sequencing Center for Infectious Disease"/>
            <person name="Wu L."/>
            <person name="Ma J."/>
        </authorList>
    </citation>
    <scope>NUCLEOTIDE SEQUENCE [LARGE SCALE GENOMIC DNA]</scope>
    <source>
        <strain evidence="4">IBRC-M 10987</strain>
    </source>
</reference>
<accession>A0ABV8K1A5</accession>
<evidence type="ECO:0000313" key="4">
    <source>
        <dbReference type="Proteomes" id="UP001595715"/>
    </source>
</evidence>
<proteinExistence type="inferred from homology"/>
<evidence type="ECO:0000259" key="2">
    <source>
        <dbReference type="Pfam" id="PF01636"/>
    </source>
</evidence>
<keyword evidence="4" id="KW-1185">Reference proteome</keyword>
<evidence type="ECO:0000256" key="1">
    <source>
        <dbReference type="ARBA" id="ARBA00038240"/>
    </source>
</evidence>
<sequence>MNSGFSIETDASRRQTLAAAKQAALQAMRQYELDWNAIRFIQVSEHVTFRIEVGEKESYLLRIHPGSKPRPEIASELEWLAALKRKGLMIPEAVANRDGAFLTDASTHGGQQLTATVLTWIEGEQGGRGALTEEAARAMGALMAKLHEASADFQPSAHFSRPAWGLDSFRRDWAHLKRHHRPFISEEAMALYVKAADQVEAALAALSGQTQNYGMIHADLHIGNVVFRENEPYPIDFGRCGYGYHLYDMAQAIMGMPPAHRASFLAGYEEARPLEDAAISKLESFLIMAIIESYSFHAENPLETAGLIEEQPYAEALLNAYVNGAPFLFESVE</sequence>
<dbReference type="Pfam" id="PF01636">
    <property type="entry name" value="APH"/>
    <property type="match status" value="1"/>
</dbReference>
<comment type="caution">
    <text evidence="3">The sequence shown here is derived from an EMBL/GenBank/DDBJ whole genome shotgun (WGS) entry which is preliminary data.</text>
</comment>
<feature type="domain" description="Aminoglycoside phosphotransferase" evidence="2">
    <location>
        <begin position="46"/>
        <end position="272"/>
    </location>
</feature>
<dbReference type="Gene3D" id="3.30.200.20">
    <property type="entry name" value="Phosphorylase Kinase, domain 1"/>
    <property type="match status" value="1"/>
</dbReference>
<dbReference type="PANTHER" id="PTHR21064">
    <property type="entry name" value="AMINOGLYCOSIDE PHOSPHOTRANSFERASE DOMAIN-CONTAINING PROTEIN-RELATED"/>
    <property type="match status" value="1"/>
</dbReference>
<comment type="similarity">
    <text evidence="1">Belongs to the pseudomonas-type ThrB family.</text>
</comment>
<dbReference type="EMBL" id="JBHSAM010000014">
    <property type="protein sequence ID" value="MFC4099094.1"/>
    <property type="molecule type" value="Genomic_DNA"/>
</dbReference>
<dbReference type="InterPro" id="IPR050249">
    <property type="entry name" value="Pseudomonas-type_ThrB"/>
</dbReference>
<dbReference type="InterPro" id="IPR002575">
    <property type="entry name" value="Aminoglycoside_PTrfase"/>
</dbReference>
<dbReference type="PANTHER" id="PTHR21064:SF6">
    <property type="entry name" value="AMINOGLYCOSIDE PHOSPHOTRANSFERASE DOMAIN-CONTAINING PROTEIN"/>
    <property type="match status" value="1"/>
</dbReference>
<dbReference type="InterPro" id="IPR011009">
    <property type="entry name" value="Kinase-like_dom_sf"/>
</dbReference>
<dbReference type="Proteomes" id="UP001595715">
    <property type="component" value="Unassembled WGS sequence"/>
</dbReference>
<name>A0ABV8K1A5_9BACL</name>
<organism evidence="3 4">
    <name type="scientific">Paenibacillus xanthanilyticus</name>
    <dbReference type="NCBI Taxonomy" id="1783531"/>
    <lineage>
        <taxon>Bacteria</taxon>
        <taxon>Bacillati</taxon>
        <taxon>Bacillota</taxon>
        <taxon>Bacilli</taxon>
        <taxon>Bacillales</taxon>
        <taxon>Paenibacillaceae</taxon>
        <taxon>Paenibacillus</taxon>
    </lineage>
</organism>
<dbReference type="Gene3D" id="3.90.1200.10">
    <property type="match status" value="1"/>
</dbReference>
<dbReference type="SUPFAM" id="SSF56112">
    <property type="entry name" value="Protein kinase-like (PK-like)"/>
    <property type="match status" value="1"/>
</dbReference>
<evidence type="ECO:0000313" key="3">
    <source>
        <dbReference type="EMBL" id="MFC4099094.1"/>
    </source>
</evidence>
<protein>
    <submittedName>
        <fullName evidence="3">Phosphotransferase enzyme family protein</fullName>
    </submittedName>
</protein>